<proteinExistence type="predicted"/>
<dbReference type="GO" id="GO:0051260">
    <property type="term" value="P:protein homooligomerization"/>
    <property type="evidence" value="ECO:0007669"/>
    <property type="project" value="InterPro"/>
</dbReference>
<name>A0A913ZH23_PATMI</name>
<dbReference type="InterPro" id="IPR011333">
    <property type="entry name" value="SKP1/BTB/POZ_sf"/>
</dbReference>
<dbReference type="Pfam" id="PF02214">
    <property type="entry name" value="BTB_2"/>
    <property type="match status" value="1"/>
</dbReference>
<dbReference type="InterPro" id="IPR003131">
    <property type="entry name" value="T1-type_BTB"/>
</dbReference>
<organism evidence="2 3">
    <name type="scientific">Patiria miniata</name>
    <name type="common">Bat star</name>
    <name type="synonym">Asterina miniata</name>
    <dbReference type="NCBI Taxonomy" id="46514"/>
    <lineage>
        <taxon>Eukaryota</taxon>
        <taxon>Metazoa</taxon>
        <taxon>Echinodermata</taxon>
        <taxon>Eleutherozoa</taxon>
        <taxon>Asterozoa</taxon>
        <taxon>Asteroidea</taxon>
        <taxon>Valvatacea</taxon>
        <taxon>Valvatida</taxon>
        <taxon>Asterinidae</taxon>
        <taxon>Patiria</taxon>
    </lineage>
</organism>
<dbReference type="SUPFAM" id="SSF54695">
    <property type="entry name" value="POZ domain"/>
    <property type="match status" value="1"/>
</dbReference>
<dbReference type="Gene3D" id="3.30.710.10">
    <property type="entry name" value="Potassium Channel Kv1.1, Chain A"/>
    <property type="match status" value="1"/>
</dbReference>
<dbReference type="EnsemblMetazoa" id="XM_038195158.1">
    <property type="protein sequence ID" value="XP_038051086.1"/>
    <property type="gene ID" value="LOC119724211"/>
</dbReference>
<dbReference type="PANTHER" id="PTHR14499">
    <property type="entry name" value="POTASSIUM CHANNEL TETRAMERIZATION DOMAIN-CONTAINING"/>
    <property type="match status" value="1"/>
</dbReference>
<accession>A0A913ZH23</accession>
<evidence type="ECO:0000313" key="2">
    <source>
        <dbReference type="EnsemblMetazoa" id="XP_038051087.1"/>
    </source>
</evidence>
<evidence type="ECO:0000259" key="1">
    <source>
        <dbReference type="SMART" id="SM00225"/>
    </source>
</evidence>
<sequence>MDDIVHLNVGGVRYTTMRSTLTRYPKSMLFSMFSGPWKPAAQDADGTYVIDRDGPLFRIVLNFLRQGKLCLGDGFKEWSQMKCEANFYQIQELMDAVVASETLQTETAKKEREEEDELYDKRYDKPAPETEFVVITAKVNNYTKIGKMKYSGSREVLEKMPQLMSFLVPFVSPEDMDEHEAEMFGELERCGEIEAERNYELNRERPVHPMDIFQEVTAQGFEVCGYWPCPINPDCERWIFSRPVKRT</sequence>
<dbReference type="GeneID" id="119724211"/>
<evidence type="ECO:0000313" key="3">
    <source>
        <dbReference type="Proteomes" id="UP000887568"/>
    </source>
</evidence>
<dbReference type="InterPro" id="IPR000210">
    <property type="entry name" value="BTB/POZ_dom"/>
</dbReference>
<dbReference type="RefSeq" id="XP_038051086.1">
    <property type="nucleotide sequence ID" value="XM_038195158.1"/>
</dbReference>
<dbReference type="AlphaFoldDB" id="A0A913ZH23"/>
<protein>
    <recommendedName>
        <fullName evidence="1">BTB domain-containing protein</fullName>
    </recommendedName>
</protein>
<keyword evidence="3" id="KW-1185">Reference proteome</keyword>
<dbReference type="OrthoDB" id="2414723at2759"/>
<dbReference type="EnsemblMetazoa" id="XM_038195159.1">
    <property type="protein sequence ID" value="XP_038051087.1"/>
    <property type="gene ID" value="LOC119724211"/>
</dbReference>
<dbReference type="SMART" id="SM00225">
    <property type="entry name" value="BTB"/>
    <property type="match status" value="1"/>
</dbReference>
<dbReference type="PANTHER" id="PTHR14499:SF144">
    <property type="entry name" value="POTASSIUM CHANNEL TETRAMERISATION-TYPE BTB DOMAIN-CONTAINING PROTEIN"/>
    <property type="match status" value="1"/>
</dbReference>
<dbReference type="Proteomes" id="UP000887568">
    <property type="component" value="Unplaced"/>
</dbReference>
<dbReference type="RefSeq" id="XP_038051087.1">
    <property type="nucleotide sequence ID" value="XM_038195159.1"/>
</dbReference>
<feature type="domain" description="BTB" evidence="1">
    <location>
        <begin position="3"/>
        <end position="105"/>
    </location>
</feature>
<reference evidence="2" key="1">
    <citation type="submission" date="2022-11" db="UniProtKB">
        <authorList>
            <consortium name="EnsemblMetazoa"/>
        </authorList>
    </citation>
    <scope>IDENTIFICATION</scope>
</reference>